<evidence type="ECO:0000256" key="8">
    <source>
        <dbReference type="SAM" id="SignalP"/>
    </source>
</evidence>
<protein>
    <submittedName>
        <fullName evidence="9">Metal ABC transporter substrate-binding protein</fullName>
    </submittedName>
</protein>
<proteinExistence type="inferred from homology"/>
<feature type="region of interest" description="Disordered" evidence="7">
    <location>
        <begin position="114"/>
        <end position="134"/>
    </location>
</feature>
<dbReference type="Gene3D" id="3.40.50.1980">
    <property type="entry name" value="Nitrogenase molybdenum iron protein domain"/>
    <property type="match status" value="2"/>
</dbReference>
<keyword evidence="3 6" id="KW-0813">Transport</keyword>
<dbReference type="InterPro" id="IPR006129">
    <property type="entry name" value="AdhesinB"/>
</dbReference>
<dbReference type="InterPro" id="IPR006127">
    <property type="entry name" value="ZnuA-like"/>
</dbReference>
<gene>
    <name evidence="9" type="ORF">ACFQDI_01735</name>
</gene>
<evidence type="ECO:0000256" key="5">
    <source>
        <dbReference type="ARBA" id="ARBA00022729"/>
    </source>
</evidence>
<dbReference type="PANTHER" id="PTHR42953">
    <property type="entry name" value="HIGH-AFFINITY ZINC UPTAKE SYSTEM PROTEIN ZNUA-RELATED"/>
    <property type="match status" value="1"/>
</dbReference>
<dbReference type="PRINTS" id="PR00690">
    <property type="entry name" value="ADHESNFAMILY"/>
</dbReference>
<evidence type="ECO:0000256" key="1">
    <source>
        <dbReference type="ARBA" id="ARBA00004196"/>
    </source>
</evidence>
<dbReference type="InterPro" id="IPR050492">
    <property type="entry name" value="Bact_metal-bind_prot9"/>
</dbReference>
<dbReference type="Pfam" id="PF01297">
    <property type="entry name" value="ZnuA"/>
    <property type="match status" value="1"/>
</dbReference>
<dbReference type="RefSeq" id="WP_377162756.1">
    <property type="nucleotide sequence ID" value="NZ_JBHSMQ010000001.1"/>
</dbReference>
<dbReference type="PRINTS" id="PR00691">
    <property type="entry name" value="ADHESINB"/>
</dbReference>
<dbReference type="PANTHER" id="PTHR42953:SF1">
    <property type="entry name" value="METAL-BINDING PROTEIN HI_0362-RELATED"/>
    <property type="match status" value="1"/>
</dbReference>
<evidence type="ECO:0000256" key="6">
    <source>
        <dbReference type="RuleBase" id="RU003512"/>
    </source>
</evidence>
<dbReference type="SUPFAM" id="SSF53807">
    <property type="entry name" value="Helical backbone' metal receptor"/>
    <property type="match status" value="1"/>
</dbReference>
<accession>A0ABW0KLQ3</accession>
<evidence type="ECO:0000313" key="9">
    <source>
        <dbReference type="EMBL" id="MFC5453562.1"/>
    </source>
</evidence>
<feature type="chain" id="PRO_5046518315" evidence="8">
    <location>
        <begin position="20"/>
        <end position="308"/>
    </location>
</feature>
<dbReference type="Proteomes" id="UP001596052">
    <property type="component" value="Unassembled WGS sequence"/>
</dbReference>
<reference evidence="10" key="1">
    <citation type="journal article" date="2019" name="Int. J. Syst. Evol. Microbiol.">
        <title>The Global Catalogue of Microorganisms (GCM) 10K type strain sequencing project: providing services to taxonomists for standard genome sequencing and annotation.</title>
        <authorList>
            <consortium name="The Broad Institute Genomics Platform"/>
            <consortium name="The Broad Institute Genome Sequencing Center for Infectious Disease"/>
            <person name="Wu L."/>
            <person name="Ma J."/>
        </authorList>
    </citation>
    <scope>NUCLEOTIDE SEQUENCE [LARGE SCALE GENOMIC DNA]</scope>
    <source>
        <strain evidence="10">CGMCC 4.1469</strain>
    </source>
</reference>
<keyword evidence="5 8" id="KW-0732">Signal</keyword>
<comment type="similarity">
    <text evidence="2 6">Belongs to the bacterial solute-binding protein 9 family.</text>
</comment>
<evidence type="ECO:0000256" key="3">
    <source>
        <dbReference type="ARBA" id="ARBA00022448"/>
    </source>
</evidence>
<organism evidence="9 10">
    <name type="scientific">Prosthecobacter fluviatilis</name>
    <dbReference type="NCBI Taxonomy" id="445931"/>
    <lineage>
        <taxon>Bacteria</taxon>
        <taxon>Pseudomonadati</taxon>
        <taxon>Verrucomicrobiota</taxon>
        <taxon>Verrucomicrobiia</taxon>
        <taxon>Verrucomicrobiales</taxon>
        <taxon>Verrucomicrobiaceae</taxon>
        <taxon>Prosthecobacter</taxon>
    </lineage>
</organism>
<evidence type="ECO:0000256" key="4">
    <source>
        <dbReference type="ARBA" id="ARBA00022723"/>
    </source>
</evidence>
<name>A0ABW0KLQ3_9BACT</name>
<keyword evidence="10" id="KW-1185">Reference proteome</keyword>
<feature type="signal peptide" evidence="8">
    <location>
        <begin position="1"/>
        <end position="19"/>
    </location>
</feature>
<comment type="subcellular location">
    <subcellularLocation>
        <location evidence="1">Cell envelope</location>
    </subcellularLocation>
</comment>
<keyword evidence="4" id="KW-0479">Metal-binding</keyword>
<evidence type="ECO:0000256" key="2">
    <source>
        <dbReference type="ARBA" id="ARBA00011028"/>
    </source>
</evidence>
<dbReference type="InterPro" id="IPR006128">
    <property type="entry name" value="Lipoprotein_PsaA-like"/>
</dbReference>
<evidence type="ECO:0000256" key="7">
    <source>
        <dbReference type="SAM" id="MobiDB-lite"/>
    </source>
</evidence>
<sequence length="308" mass="33044">MKQLFLTFGFLAAALPGLAATKVATLHPILADLARQVGGANVEVVEILKPGADIHHFEPAPKDLAEMRGTKLLLASGKGLESFLDKLRDSLGADVKLVEVGAKIPSIPFEEHHHEHAEKDGDEHDHHHHGAEDPHWWHSAENMKRAARVVADELSAIDPANASAYAAGAKAASKRFGELKSWAQKEIAKIGKKDRLLVTAHGAFGYFCKEYGFEPISLLGIGRSDDASSKHVAETIEEIREHGIKAIFPEDQANPKVLAEIARSTGVKIGEPLIADGTAKVAHTFETMLAHNVRSIVAALAPAAAPAK</sequence>
<comment type="caution">
    <text evidence="9">The sequence shown here is derived from an EMBL/GenBank/DDBJ whole genome shotgun (WGS) entry which is preliminary data.</text>
</comment>
<dbReference type="EMBL" id="JBHSMQ010000001">
    <property type="protein sequence ID" value="MFC5453562.1"/>
    <property type="molecule type" value="Genomic_DNA"/>
</dbReference>
<evidence type="ECO:0000313" key="10">
    <source>
        <dbReference type="Proteomes" id="UP001596052"/>
    </source>
</evidence>